<dbReference type="AlphaFoldDB" id="B9RXS5"/>
<organism evidence="1 2">
    <name type="scientific">Ricinus communis</name>
    <name type="common">Castor bean</name>
    <dbReference type="NCBI Taxonomy" id="3988"/>
    <lineage>
        <taxon>Eukaryota</taxon>
        <taxon>Viridiplantae</taxon>
        <taxon>Streptophyta</taxon>
        <taxon>Embryophyta</taxon>
        <taxon>Tracheophyta</taxon>
        <taxon>Spermatophyta</taxon>
        <taxon>Magnoliopsida</taxon>
        <taxon>eudicotyledons</taxon>
        <taxon>Gunneridae</taxon>
        <taxon>Pentapetalae</taxon>
        <taxon>rosids</taxon>
        <taxon>fabids</taxon>
        <taxon>Malpighiales</taxon>
        <taxon>Euphorbiaceae</taxon>
        <taxon>Acalyphoideae</taxon>
        <taxon>Acalypheae</taxon>
        <taxon>Ricinus</taxon>
    </lineage>
</organism>
<keyword evidence="2" id="KW-1185">Reference proteome</keyword>
<accession>B9RXS5</accession>
<evidence type="ECO:0000313" key="2">
    <source>
        <dbReference type="Proteomes" id="UP000008311"/>
    </source>
</evidence>
<proteinExistence type="predicted"/>
<name>B9RXS5_RICCO</name>
<dbReference type="Proteomes" id="UP000008311">
    <property type="component" value="Unassembled WGS sequence"/>
</dbReference>
<gene>
    <name evidence="1" type="ORF">RCOM_0905950</name>
</gene>
<dbReference type="InParanoid" id="B9RXS5"/>
<reference evidence="2" key="1">
    <citation type="journal article" date="2010" name="Nat. Biotechnol.">
        <title>Draft genome sequence of the oilseed species Ricinus communis.</title>
        <authorList>
            <person name="Chan A.P."/>
            <person name="Crabtree J."/>
            <person name="Zhao Q."/>
            <person name="Lorenzi H."/>
            <person name="Orvis J."/>
            <person name="Puiu D."/>
            <person name="Melake-Berhan A."/>
            <person name="Jones K.M."/>
            <person name="Redman J."/>
            <person name="Chen G."/>
            <person name="Cahoon E.B."/>
            <person name="Gedil M."/>
            <person name="Stanke M."/>
            <person name="Haas B.J."/>
            <person name="Wortman J.R."/>
            <person name="Fraser-Liggett C.M."/>
            <person name="Ravel J."/>
            <person name="Rabinowicz P.D."/>
        </authorList>
    </citation>
    <scope>NUCLEOTIDE SEQUENCE [LARGE SCALE GENOMIC DNA]</scope>
    <source>
        <strain evidence="2">cv. Hale</strain>
    </source>
</reference>
<sequence>MDHVDSSQKIEEALTRAISNGKAELKVELSTKILCKTWCIKSKHHGINLRASIPVGADGKISGKNKEIKLSKKWISRATRFL</sequence>
<evidence type="ECO:0000313" key="1">
    <source>
        <dbReference type="EMBL" id="EEF43931.1"/>
    </source>
</evidence>
<protein>
    <submittedName>
        <fullName evidence="1">Uncharacterized protein</fullName>
    </submittedName>
</protein>
<dbReference type="EMBL" id="EQ973828">
    <property type="protein sequence ID" value="EEF43931.1"/>
    <property type="molecule type" value="Genomic_DNA"/>
</dbReference>